<feature type="transmembrane region" description="Helical" evidence="1">
    <location>
        <begin position="310"/>
        <end position="328"/>
    </location>
</feature>
<dbReference type="SUPFAM" id="SSF53448">
    <property type="entry name" value="Nucleotide-diphospho-sugar transferases"/>
    <property type="match status" value="1"/>
</dbReference>
<comment type="caution">
    <text evidence="2">The sequence shown here is derived from an EMBL/GenBank/DDBJ whole genome shotgun (WGS) entry which is preliminary data.</text>
</comment>
<dbReference type="InterPro" id="IPR029044">
    <property type="entry name" value="Nucleotide-diphossugar_trans"/>
</dbReference>
<evidence type="ECO:0000313" key="3">
    <source>
        <dbReference type="Proteomes" id="UP000249066"/>
    </source>
</evidence>
<feature type="transmembrane region" description="Helical" evidence="1">
    <location>
        <begin position="349"/>
        <end position="374"/>
    </location>
</feature>
<keyword evidence="1" id="KW-0472">Membrane</keyword>
<accession>A0A2W5A0Q0</accession>
<proteinExistence type="predicted"/>
<dbReference type="Gene3D" id="3.90.550.10">
    <property type="entry name" value="Spore Coat Polysaccharide Biosynthesis Protein SpsA, Chain A"/>
    <property type="match status" value="1"/>
</dbReference>
<reference evidence="2 3" key="1">
    <citation type="submission" date="2017-08" db="EMBL/GenBank/DDBJ databases">
        <title>Infants hospitalized years apart are colonized by the same room-sourced microbial strains.</title>
        <authorList>
            <person name="Brooks B."/>
            <person name="Olm M.R."/>
            <person name="Firek B.A."/>
            <person name="Baker R."/>
            <person name="Thomas B.C."/>
            <person name="Morowitz M.J."/>
            <person name="Banfield J.F."/>
        </authorList>
    </citation>
    <scope>NUCLEOTIDE SEQUENCE [LARGE SCALE GENOMIC DNA]</scope>
    <source>
        <strain evidence="2">S2_018_000_R2_101</strain>
    </source>
</reference>
<dbReference type="AlphaFoldDB" id="A0A2W5A0Q0"/>
<dbReference type="EMBL" id="QFNN01000101">
    <property type="protein sequence ID" value="PZO88120.1"/>
    <property type="molecule type" value="Genomic_DNA"/>
</dbReference>
<name>A0A2W5A0Q0_9SPHN</name>
<evidence type="ECO:0000313" key="2">
    <source>
        <dbReference type="EMBL" id="PZO88120.1"/>
    </source>
</evidence>
<keyword evidence="1" id="KW-1133">Transmembrane helix</keyword>
<organism evidence="2 3">
    <name type="scientific">Sphingomonas sanxanigenens</name>
    <dbReference type="NCBI Taxonomy" id="397260"/>
    <lineage>
        <taxon>Bacteria</taxon>
        <taxon>Pseudomonadati</taxon>
        <taxon>Pseudomonadota</taxon>
        <taxon>Alphaproteobacteria</taxon>
        <taxon>Sphingomonadales</taxon>
        <taxon>Sphingomonadaceae</taxon>
        <taxon>Sphingomonas</taxon>
    </lineage>
</organism>
<protein>
    <recommendedName>
        <fullName evidence="4">MobA-like NTP transferase domain-containing protein</fullName>
    </recommendedName>
</protein>
<gene>
    <name evidence="2" type="ORF">DI623_13310</name>
</gene>
<dbReference type="Proteomes" id="UP000249066">
    <property type="component" value="Unassembled WGS sequence"/>
</dbReference>
<evidence type="ECO:0008006" key="4">
    <source>
        <dbReference type="Google" id="ProtNLM"/>
    </source>
</evidence>
<sequence>MAGLIVACAEAEGEAVLRAELPIAGQTLIEHQARLLAAAGAAHIIILVERLPAPLLAAIDRLKRDGLGVDIARSVADAADRIHPEERLLLVADGLVTGAGTLDHLLSHDGSAILTLPDRPETAEWELIDAQTRWGGLLLLDGELMRSTSAMLGDWDLQSTLLRRAVQAGARFVEAPGGTLVILDSRILSEPVQDALGREAAEQPRGMVDRFIFAPLARLAAPRAMRAMLAPIWFDWAAIGLTLLAAIIFAVGWAWPGLVLLLLAGPVEAVGRWLATLAWRHNAPENWRVAATGAAWLALGWRLFRDGAGWGALLLAVTAIALWVAIRDHHRFIGRPARAPLWLASLDELIWLQLPFALLGLWVIGLGAAALYLFATLLMTQRLTARKGNERP</sequence>
<evidence type="ECO:0000256" key="1">
    <source>
        <dbReference type="SAM" id="Phobius"/>
    </source>
</evidence>
<feature type="transmembrane region" description="Helical" evidence="1">
    <location>
        <begin position="232"/>
        <end position="251"/>
    </location>
</feature>
<keyword evidence="1" id="KW-0812">Transmembrane</keyword>